<evidence type="ECO:0000256" key="2">
    <source>
        <dbReference type="ARBA" id="ARBA00022723"/>
    </source>
</evidence>
<keyword evidence="2" id="KW-0479">Metal-binding</keyword>
<evidence type="ECO:0000256" key="3">
    <source>
        <dbReference type="ARBA" id="ARBA00022964"/>
    </source>
</evidence>
<dbReference type="STRING" id="1166337.SAMN05192580_1538"/>
<dbReference type="Pfam" id="PF02668">
    <property type="entry name" value="TauD"/>
    <property type="match status" value="1"/>
</dbReference>
<evidence type="ECO:0000256" key="1">
    <source>
        <dbReference type="ARBA" id="ARBA00005896"/>
    </source>
</evidence>
<dbReference type="GO" id="GO:0046872">
    <property type="term" value="F:metal ion binding"/>
    <property type="evidence" value="ECO:0007669"/>
    <property type="project" value="UniProtKB-KW"/>
</dbReference>
<name>A0A1I6KBD3_9SPHN</name>
<dbReference type="EMBL" id="FOZG01000001">
    <property type="protein sequence ID" value="SFR88562.1"/>
    <property type="molecule type" value="Genomic_DNA"/>
</dbReference>
<keyword evidence="4" id="KW-0560">Oxidoreductase</keyword>
<dbReference type="PANTHER" id="PTHR30468">
    <property type="entry name" value="ALPHA-KETOGLUTARATE-DEPENDENT SULFONATE DIOXYGENASE"/>
    <property type="match status" value="1"/>
</dbReference>
<keyword evidence="5" id="KW-0408">Iron</keyword>
<evidence type="ECO:0000256" key="5">
    <source>
        <dbReference type="ARBA" id="ARBA00023004"/>
    </source>
</evidence>
<dbReference type="InterPro" id="IPR051323">
    <property type="entry name" value="AtsK-like"/>
</dbReference>
<dbReference type="AlphaFoldDB" id="A0A1I6KBD3"/>
<dbReference type="InterPro" id="IPR042098">
    <property type="entry name" value="TauD-like_sf"/>
</dbReference>
<gene>
    <name evidence="7" type="ORF">SAMN05192580_1538</name>
</gene>
<evidence type="ECO:0000313" key="8">
    <source>
        <dbReference type="Proteomes" id="UP000198824"/>
    </source>
</evidence>
<dbReference type="RefSeq" id="WP_165611232.1">
    <property type="nucleotide sequence ID" value="NZ_FOZG01000001.1"/>
</dbReference>
<dbReference type="GO" id="GO:0006790">
    <property type="term" value="P:sulfur compound metabolic process"/>
    <property type="evidence" value="ECO:0007669"/>
    <property type="project" value="TreeGrafter"/>
</dbReference>
<feature type="domain" description="TauD/TfdA-like" evidence="6">
    <location>
        <begin position="6"/>
        <end position="282"/>
    </location>
</feature>
<dbReference type="Proteomes" id="UP000198824">
    <property type="component" value="Unassembled WGS sequence"/>
</dbReference>
<proteinExistence type="inferred from homology"/>
<dbReference type="GO" id="GO:0005737">
    <property type="term" value="C:cytoplasm"/>
    <property type="evidence" value="ECO:0007669"/>
    <property type="project" value="TreeGrafter"/>
</dbReference>
<keyword evidence="3 7" id="KW-0223">Dioxygenase</keyword>
<accession>A0A1I6KBD3</accession>
<dbReference type="GO" id="GO:0000908">
    <property type="term" value="F:taurine dioxygenase activity"/>
    <property type="evidence" value="ECO:0007669"/>
    <property type="project" value="TreeGrafter"/>
</dbReference>
<sequence>MSLRTRALPTIGQEVLDLDLDTGLDEATEQALRDLWREAGLVLFRGVGTEPERLRRLSRVFGELEPHPIPDFRLPGHPDMILLTNRGGLRGPVYAFDGVPTYGRIPWHTDLAFSTTPNAGALLNMVEKAAVGGRTAWLDTQAACAAMDPALRERLDGVEALFEFCADLGGMRFDNPGGVRVGETKASFPDFAPIARPILFRHPETGAPILNVCPLNIRSIVGLAQAEGDALIEALIAAVTDPRFVYEHDWAEGDVMLWDNYRMMHRAEGHPVDVPRVVHRTTLRGTATVGRTVARAA</sequence>
<evidence type="ECO:0000256" key="4">
    <source>
        <dbReference type="ARBA" id="ARBA00023002"/>
    </source>
</evidence>
<evidence type="ECO:0000259" key="6">
    <source>
        <dbReference type="Pfam" id="PF02668"/>
    </source>
</evidence>
<keyword evidence="8" id="KW-1185">Reference proteome</keyword>
<protein>
    <submittedName>
        <fullName evidence="7">Taurine dioxygenase</fullName>
    </submittedName>
</protein>
<comment type="similarity">
    <text evidence="1">Belongs to the TfdA dioxygenase family.</text>
</comment>
<dbReference type="InterPro" id="IPR003819">
    <property type="entry name" value="TauD/TfdA-like"/>
</dbReference>
<organism evidence="7 8">
    <name type="scientific">Sphingomonas jatrophae</name>
    <dbReference type="NCBI Taxonomy" id="1166337"/>
    <lineage>
        <taxon>Bacteria</taxon>
        <taxon>Pseudomonadati</taxon>
        <taxon>Pseudomonadota</taxon>
        <taxon>Alphaproteobacteria</taxon>
        <taxon>Sphingomonadales</taxon>
        <taxon>Sphingomonadaceae</taxon>
        <taxon>Sphingomonas</taxon>
    </lineage>
</organism>
<dbReference type="SUPFAM" id="SSF51197">
    <property type="entry name" value="Clavaminate synthase-like"/>
    <property type="match status" value="1"/>
</dbReference>
<evidence type="ECO:0000313" key="7">
    <source>
        <dbReference type="EMBL" id="SFR88562.1"/>
    </source>
</evidence>
<dbReference type="Gene3D" id="3.60.130.10">
    <property type="entry name" value="Clavaminate synthase-like"/>
    <property type="match status" value="1"/>
</dbReference>
<dbReference type="PANTHER" id="PTHR30468:SF1">
    <property type="entry name" value="ALPHA-KETOGLUTARATE-DEPENDENT SULFONATE DIOXYGENASE"/>
    <property type="match status" value="1"/>
</dbReference>
<reference evidence="7 8" key="1">
    <citation type="submission" date="2016-10" db="EMBL/GenBank/DDBJ databases">
        <authorList>
            <person name="de Groot N.N."/>
        </authorList>
    </citation>
    <scope>NUCLEOTIDE SEQUENCE [LARGE SCALE GENOMIC DNA]</scope>
    <source>
        <strain evidence="7 8">S5-249</strain>
    </source>
</reference>